<dbReference type="EMBL" id="OW152813">
    <property type="protein sequence ID" value="CAH2035749.1"/>
    <property type="molecule type" value="Genomic_DNA"/>
</dbReference>
<dbReference type="Pfam" id="PF13233">
    <property type="entry name" value="Complex1_LYR_2"/>
    <property type="match status" value="1"/>
</dbReference>
<evidence type="ECO:0000313" key="8">
    <source>
        <dbReference type="Proteomes" id="UP000837857"/>
    </source>
</evidence>
<accession>A0ABN8HU75</accession>
<sequence>MVPRFPLPLLTPSNYDSYSVSEEVTTIRWHSSQVNELNVEARRNVAKKRGDNYARDEFKRHKKCNPEEARIFLNEWTDYAIKLAKQMKPLQQAKKKEVGKYLDPKLLDYMTEDQLIQLYELHKAASLDPEQPTSTSSNNKH</sequence>
<dbReference type="PANTHER" id="PTHR13137:SF6">
    <property type="entry name" value="SUCCINATE DEHYDROGENASE ASSEMBLY FACTOR 3, MITOCHONDRIAL"/>
    <property type="match status" value="1"/>
</dbReference>
<keyword evidence="4 6" id="KW-0496">Mitochondrion</keyword>
<reference evidence="7" key="1">
    <citation type="submission" date="2022-03" db="EMBL/GenBank/DDBJ databases">
        <authorList>
            <person name="Martin H S."/>
        </authorList>
    </citation>
    <scope>NUCLEOTIDE SEQUENCE</scope>
</reference>
<dbReference type="PANTHER" id="PTHR13137">
    <property type="entry name" value="DC11 ACN9 HOMOLOG"/>
    <property type="match status" value="1"/>
</dbReference>
<dbReference type="InterPro" id="IPR008381">
    <property type="entry name" value="SDHAF3/Sdh7"/>
</dbReference>
<dbReference type="CDD" id="cd20270">
    <property type="entry name" value="Complex1_LYR_SDHAF3_LYRM10"/>
    <property type="match status" value="1"/>
</dbReference>
<comment type="subunit">
    <text evidence="6">Interacts with the iron-sulfur protein subunit within the SDH catalytic dimer.</text>
</comment>
<evidence type="ECO:0000256" key="5">
    <source>
        <dbReference type="ARBA" id="ARBA00023186"/>
    </source>
</evidence>
<feature type="non-terminal residue" evidence="7">
    <location>
        <position position="1"/>
    </location>
</feature>
<evidence type="ECO:0000256" key="1">
    <source>
        <dbReference type="ARBA" id="ARBA00004305"/>
    </source>
</evidence>
<evidence type="ECO:0000313" key="7">
    <source>
        <dbReference type="EMBL" id="CAH2035749.1"/>
    </source>
</evidence>
<comment type="function">
    <text evidence="6">Plays an essential role in the assembly of succinate dehydrogenase (SDH), an enzyme complex (also referred to as respiratory complex II) that is a component of both the tricarboxylic acid (TCA) cycle and the mitochondrial electron transport chain, and which couples the oxidation of succinate to fumarate with the reduction of ubiquinone (coenzyme Q) to ubiquinol. Promotes maturation of the iron-sulfur protein subunit of the SDH catalytic dimer, protecting it from the deleterious effects of oxidants. May act together with SDHAF1.</text>
</comment>
<keyword evidence="8" id="KW-1185">Reference proteome</keyword>
<evidence type="ECO:0000256" key="6">
    <source>
        <dbReference type="RuleBase" id="RU368039"/>
    </source>
</evidence>
<proteinExistence type="inferred from homology"/>
<comment type="similarity">
    <text evidence="2 6">Belongs to the complex I LYR family. SDHAF3 subfamily.</text>
</comment>
<evidence type="ECO:0000256" key="3">
    <source>
        <dbReference type="ARBA" id="ARBA00022946"/>
    </source>
</evidence>
<organism evidence="7 8">
    <name type="scientific">Iphiclides podalirius</name>
    <name type="common">scarce swallowtail</name>
    <dbReference type="NCBI Taxonomy" id="110791"/>
    <lineage>
        <taxon>Eukaryota</taxon>
        <taxon>Metazoa</taxon>
        <taxon>Ecdysozoa</taxon>
        <taxon>Arthropoda</taxon>
        <taxon>Hexapoda</taxon>
        <taxon>Insecta</taxon>
        <taxon>Pterygota</taxon>
        <taxon>Neoptera</taxon>
        <taxon>Endopterygota</taxon>
        <taxon>Lepidoptera</taxon>
        <taxon>Glossata</taxon>
        <taxon>Ditrysia</taxon>
        <taxon>Papilionoidea</taxon>
        <taxon>Papilionidae</taxon>
        <taxon>Papilioninae</taxon>
        <taxon>Iphiclides</taxon>
    </lineage>
</organism>
<evidence type="ECO:0000256" key="2">
    <source>
        <dbReference type="ARBA" id="ARBA00006020"/>
    </source>
</evidence>
<protein>
    <recommendedName>
        <fullName evidence="6">Succinate dehydrogenase assembly factor 3</fullName>
        <shortName evidence="6">SDH assembly factor 3</shortName>
        <shortName evidence="6">SDHAF3</shortName>
    </recommendedName>
</protein>
<evidence type="ECO:0000256" key="4">
    <source>
        <dbReference type="ARBA" id="ARBA00023128"/>
    </source>
</evidence>
<dbReference type="Proteomes" id="UP000837857">
    <property type="component" value="Chromosome 1"/>
</dbReference>
<gene>
    <name evidence="7" type="ORF">IPOD504_LOCUS685</name>
</gene>
<name>A0ABN8HU75_9NEOP</name>
<comment type="subcellular location">
    <subcellularLocation>
        <location evidence="1 6">Mitochondrion matrix</location>
    </subcellularLocation>
</comment>
<keyword evidence="5 6" id="KW-0143">Chaperone</keyword>
<keyword evidence="3" id="KW-0809">Transit peptide</keyword>